<dbReference type="AlphaFoldDB" id="A0A3A9AKI2"/>
<reference evidence="1 2" key="1">
    <citation type="submission" date="2018-09" db="EMBL/GenBank/DDBJ databases">
        <title>Murine metabolic-syndrome-specific gut microbial biobank.</title>
        <authorList>
            <person name="Liu C."/>
        </authorList>
    </citation>
    <scope>NUCLEOTIDE SEQUENCE [LARGE SCALE GENOMIC DNA]</scope>
    <source>
        <strain evidence="1 2">0.1xD8-82</strain>
    </source>
</reference>
<proteinExistence type="predicted"/>
<evidence type="ECO:0000313" key="2">
    <source>
        <dbReference type="Proteomes" id="UP000280696"/>
    </source>
</evidence>
<name>A0A3A9AKI2_9FIRM</name>
<organism evidence="1 2">
    <name type="scientific">Parablautia intestinalis</name>
    <dbReference type="NCBI Taxonomy" id="2320100"/>
    <lineage>
        <taxon>Bacteria</taxon>
        <taxon>Bacillati</taxon>
        <taxon>Bacillota</taxon>
        <taxon>Clostridia</taxon>
        <taxon>Lachnospirales</taxon>
        <taxon>Lachnospiraceae</taxon>
        <taxon>Parablautia</taxon>
    </lineage>
</organism>
<gene>
    <name evidence="1" type="ORF">D7V94_19945</name>
</gene>
<comment type="caution">
    <text evidence="1">The sequence shown here is derived from an EMBL/GenBank/DDBJ whole genome shotgun (WGS) entry which is preliminary data.</text>
</comment>
<keyword evidence="2" id="KW-1185">Reference proteome</keyword>
<sequence length="164" mass="18971">MPVQEGQQRWKIGGSVYILIWKRTVFTVLTCKAGSFPAASYFQDITLTIALTPTDFIWQGVMQGRRDGCKEWPAEGESLLSYRGEPLPYMLFVCQHPQYWRSVAAERRRTGDMIYARKFYEDSEAAHSITEAEIIKVEDIHGKLLLIGAEDDVLWKTAKYIWRM</sequence>
<dbReference type="Proteomes" id="UP000280696">
    <property type="component" value="Unassembled WGS sequence"/>
</dbReference>
<accession>A0A3A9AKI2</accession>
<dbReference type="OrthoDB" id="355944at2"/>
<dbReference type="EMBL" id="RAYQ01000033">
    <property type="protein sequence ID" value="RKI88023.1"/>
    <property type="molecule type" value="Genomic_DNA"/>
</dbReference>
<evidence type="ECO:0000313" key="1">
    <source>
        <dbReference type="EMBL" id="RKI88023.1"/>
    </source>
</evidence>
<protein>
    <submittedName>
        <fullName evidence="1">Uncharacterized protein</fullName>
    </submittedName>
</protein>